<evidence type="ECO:0000256" key="8">
    <source>
        <dbReference type="ARBA" id="ARBA00023077"/>
    </source>
</evidence>
<dbReference type="SUPFAM" id="SSF56935">
    <property type="entry name" value="Porins"/>
    <property type="match status" value="1"/>
</dbReference>
<sequence length="797" mass="85285">MRASIAPLFAGISILAATPALAQSTTTTTTTTTTAPAAEADQAEGLQDIVVTAQRREESLQKVPVAVTAVTNAQLTDLRITSIRNLSVLAPGLQIVTQGRQTVPTVAIRGINSGSTIVAVDPKVGIYVDGVYIGRVVGSVFEVAELDRVEVLRGPQGTLFGRNATGGAISLVTAAPTGEFGVRGTVSYGNYDAKRAKVSLDLPQFGPFSVRISYLHDDIKGDVRNLIGGQSFDISAVVPKFGKIKAANRLGGRNVDGALLSVRGDFGAVQADYRFDYTDSRSVGRVQQSYGVLPTDTLGRLVAPILALQPLYGGITNVSTTPLDAVANASSVDHIKTQGHSLTLQAEATDWLSLKSITSFRKLDQSPSSFDLAASGGLLFSRAQLLGLVTGNAAAITNPANRPGPNDHFFSLFNVYENHQKQWSQESQATITTDAFNLIAGVFYFHEQNPTTNFLASLASFTNNVFTPISPVPPITRLSTDNDAWAFYAQGTWHVTDQFDLTGGIRYSLDDRRTNIFQLSGAQQGAIGVGNFRATFDRINWAGIATWRPTDEIMAYAKVSTAYVSGGIYAGARFDPEDLTAYELGLKAKLLDNRLRANFSVYQNDYKDLQTQVFANGVSIIANAGKARIKGAEAEIEFVPVRGLTLSGNMAYTDFKYLRYVLGGVDVAAIARPPFNSKWTGRASIGYKGPEFGSGAHPIARLDASYRSKTQLGPLAVLDTNGQRAAVDQFNTASGYWLVDGRLGIADLPVSNGTIGISAFGANLLNEKYTGYGANIAQLVRGVERGRTYGVEVGFKF</sequence>
<feature type="chain" id="PRO_5022863484" evidence="13">
    <location>
        <begin position="23"/>
        <end position="797"/>
    </location>
</feature>
<dbReference type="GO" id="GO:0009279">
    <property type="term" value="C:cell outer membrane"/>
    <property type="evidence" value="ECO:0007669"/>
    <property type="project" value="UniProtKB-SubCell"/>
</dbReference>
<dbReference type="Pfam" id="PF00593">
    <property type="entry name" value="TonB_dep_Rec_b-barrel"/>
    <property type="match status" value="1"/>
</dbReference>
<evidence type="ECO:0000256" key="5">
    <source>
        <dbReference type="ARBA" id="ARBA00022692"/>
    </source>
</evidence>
<keyword evidence="5 11" id="KW-0812">Transmembrane</keyword>
<feature type="signal peptide" evidence="13">
    <location>
        <begin position="1"/>
        <end position="22"/>
    </location>
</feature>
<keyword evidence="9 11" id="KW-0472">Membrane</keyword>
<evidence type="ECO:0000256" key="4">
    <source>
        <dbReference type="ARBA" id="ARBA00022496"/>
    </source>
</evidence>
<accession>A0A5D9CEI4</accession>
<dbReference type="Gene3D" id="2.40.170.20">
    <property type="entry name" value="TonB-dependent receptor, beta-barrel domain"/>
    <property type="match status" value="1"/>
</dbReference>
<dbReference type="InterPro" id="IPR036942">
    <property type="entry name" value="Beta-barrel_TonB_sf"/>
</dbReference>
<dbReference type="InterPro" id="IPR012910">
    <property type="entry name" value="Plug_dom"/>
</dbReference>
<keyword evidence="16" id="KW-0675">Receptor</keyword>
<keyword evidence="17" id="KW-1185">Reference proteome</keyword>
<dbReference type="AlphaFoldDB" id="A0A5D9CEI4"/>
<organism evidence="16 17">
    <name type="scientific">Sphingomonas montanisoli</name>
    <dbReference type="NCBI Taxonomy" id="2606412"/>
    <lineage>
        <taxon>Bacteria</taxon>
        <taxon>Pseudomonadati</taxon>
        <taxon>Pseudomonadota</taxon>
        <taxon>Alphaproteobacteria</taxon>
        <taxon>Sphingomonadales</taxon>
        <taxon>Sphingomonadaceae</taxon>
        <taxon>Sphingomonas</taxon>
    </lineage>
</organism>
<evidence type="ECO:0000259" key="14">
    <source>
        <dbReference type="Pfam" id="PF00593"/>
    </source>
</evidence>
<evidence type="ECO:0000256" key="3">
    <source>
        <dbReference type="ARBA" id="ARBA00022452"/>
    </source>
</evidence>
<evidence type="ECO:0000256" key="12">
    <source>
        <dbReference type="RuleBase" id="RU003357"/>
    </source>
</evidence>
<feature type="domain" description="TonB-dependent receptor plug" evidence="15">
    <location>
        <begin position="60"/>
        <end position="168"/>
    </location>
</feature>
<keyword evidence="13" id="KW-0732">Signal</keyword>
<evidence type="ECO:0000256" key="11">
    <source>
        <dbReference type="PROSITE-ProRule" id="PRU01360"/>
    </source>
</evidence>
<dbReference type="RefSeq" id="WP_149521219.1">
    <property type="nucleotide sequence ID" value="NZ_VTOU01000001.1"/>
</dbReference>
<evidence type="ECO:0000256" key="13">
    <source>
        <dbReference type="SAM" id="SignalP"/>
    </source>
</evidence>
<keyword evidence="2 11" id="KW-0813">Transport</keyword>
<evidence type="ECO:0000313" key="17">
    <source>
        <dbReference type="Proteomes" id="UP000322077"/>
    </source>
</evidence>
<keyword evidence="3 11" id="KW-1134">Transmembrane beta strand</keyword>
<dbReference type="PANTHER" id="PTHR32552">
    <property type="entry name" value="FERRICHROME IRON RECEPTOR-RELATED"/>
    <property type="match status" value="1"/>
</dbReference>
<comment type="caution">
    <text evidence="16">The sequence shown here is derived from an EMBL/GenBank/DDBJ whole genome shotgun (WGS) entry which is preliminary data.</text>
</comment>
<dbReference type="EMBL" id="VTOU01000001">
    <property type="protein sequence ID" value="TZG29563.1"/>
    <property type="molecule type" value="Genomic_DNA"/>
</dbReference>
<name>A0A5D9CEI4_9SPHN</name>
<comment type="similarity">
    <text evidence="11 12">Belongs to the TonB-dependent receptor family.</text>
</comment>
<keyword evidence="10 11" id="KW-0998">Cell outer membrane</keyword>
<evidence type="ECO:0000256" key="6">
    <source>
        <dbReference type="ARBA" id="ARBA00023004"/>
    </source>
</evidence>
<dbReference type="Pfam" id="PF07715">
    <property type="entry name" value="Plug"/>
    <property type="match status" value="1"/>
</dbReference>
<evidence type="ECO:0000256" key="10">
    <source>
        <dbReference type="ARBA" id="ARBA00023237"/>
    </source>
</evidence>
<keyword evidence="8 12" id="KW-0798">TonB box</keyword>
<feature type="domain" description="TonB-dependent receptor-like beta-barrel" evidence="14">
    <location>
        <begin position="318"/>
        <end position="745"/>
    </location>
</feature>
<dbReference type="GO" id="GO:0006826">
    <property type="term" value="P:iron ion transport"/>
    <property type="evidence" value="ECO:0007669"/>
    <property type="project" value="UniProtKB-KW"/>
</dbReference>
<evidence type="ECO:0000256" key="9">
    <source>
        <dbReference type="ARBA" id="ARBA00023136"/>
    </source>
</evidence>
<comment type="subcellular location">
    <subcellularLocation>
        <location evidence="1 11">Cell outer membrane</location>
        <topology evidence="1 11">Multi-pass membrane protein</topology>
    </subcellularLocation>
</comment>
<protein>
    <submittedName>
        <fullName evidence="16">TonB-dependent receptor</fullName>
    </submittedName>
</protein>
<dbReference type="Proteomes" id="UP000322077">
    <property type="component" value="Unassembled WGS sequence"/>
</dbReference>
<dbReference type="InterPro" id="IPR000531">
    <property type="entry name" value="Beta-barrel_TonB"/>
</dbReference>
<dbReference type="PANTHER" id="PTHR32552:SF81">
    <property type="entry name" value="TONB-DEPENDENT OUTER MEMBRANE RECEPTOR"/>
    <property type="match status" value="1"/>
</dbReference>
<keyword evidence="6" id="KW-0408">Iron</keyword>
<evidence type="ECO:0000256" key="2">
    <source>
        <dbReference type="ARBA" id="ARBA00022448"/>
    </source>
</evidence>
<dbReference type="InterPro" id="IPR039426">
    <property type="entry name" value="TonB-dep_rcpt-like"/>
</dbReference>
<dbReference type="PROSITE" id="PS52016">
    <property type="entry name" value="TONB_DEPENDENT_REC_3"/>
    <property type="match status" value="1"/>
</dbReference>
<gene>
    <name evidence="16" type="ORF">FYJ91_05435</name>
</gene>
<keyword evidence="4" id="KW-0410">Iron transport</keyword>
<evidence type="ECO:0000313" key="16">
    <source>
        <dbReference type="EMBL" id="TZG29563.1"/>
    </source>
</evidence>
<keyword evidence="7" id="KW-0406">Ion transport</keyword>
<proteinExistence type="inferred from homology"/>
<evidence type="ECO:0000256" key="7">
    <source>
        <dbReference type="ARBA" id="ARBA00023065"/>
    </source>
</evidence>
<evidence type="ECO:0000256" key="1">
    <source>
        <dbReference type="ARBA" id="ARBA00004571"/>
    </source>
</evidence>
<evidence type="ECO:0000259" key="15">
    <source>
        <dbReference type="Pfam" id="PF07715"/>
    </source>
</evidence>
<reference evidence="16 17" key="1">
    <citation type="submission" date="2019-08" db="EMBL/GenBank/DDBJ databases">
        <authorList>
            <person name="Wang G."/>
            <person name="Xu Z."/>
        </authorList>
    </citation>
    <scope>NUCLEOTIDE SEQUENCE [LARGE SCALE GENOMIC DNA]</scope>
    <source>
        <strain evidence="16 17">ZX</strain>
    </source>
</reference>